<evidence type="ECO:0000313" key="3">
    <source>
        <dbReference type="Proteomes" id="UP000186804"/>
    </source>
</evidence>
<dbReference type="RefSeq" id="XP_067067729.1">
    <property type="nucleotide sequence ID" value="XM_067210534.1"/>
</dbReference>
<evidence type="ECO:0008006" key="4">
    <source>
        <dbReference type="Google" id="ProtNLM"/>
    </source>
</evidence>
<proteinExistence type="predicted"/>
<dbReference type="GO" id="GO:0006261">
    <property type="term" value="P:DNA-templated DNA replication"/>
    <property type="evidence" value="ECO:0007669"/>
    <property type="project" value="TreeGrafter"/>
</dbReference>
<dbReference type="PANTHER" id="PTHR11669">
    <property type="entry name" value="REPLICATION FACTOR C / DNA POLYMERASE III GAMMA-TAU SUBUNIT"/>
    <property type="match status" value="1"/>
</dbReference>
<dbReference type="GO" id="GO:0003677">
    <property type="term" value="F:DNA binding"/>
    <property type="evidence" value="ECO:0007669"/>
    <property type="project" value="InterPro"/>
</dbReference>
<dbReference type="Pfam" id="PF21960">
    <property type="entry name" value="RCF1-5-like_lid"/>
    <property type="match status" value="1"/>
</dbReference>
<dbReference type="InterPro" id="IPR027417">
    <property type="entry name" value="P-loop_NTPase"/>
</dbReference>
<dbReference type="Pfam" id="PF22534">
    <property type="entry name" value="RFC_C"/>
    <property type="match status" value="1"/>
</dbReference>
<organism evidence="2 3">
    <name type="scientific">Cryptosporidium andersoni</name>
    <dbReference type="NCBI Taxonomy" id="117008"/>
    <lineage>
        <taxon>Eukaryota</taxon>
        <taxon>Sar</taxon>
        <taxon>Alveolata</taxon>
        <taxon>Apicomplexa</taxon>
        <taxon>Conoidasida</taxon>
        <taxon>Coccidia</taxon>
        <taxon>Eucoccidiorida</taxon>
        <taxon>Eimeriorina</taxon>
        <taxon>Cryptosporidiidae</taxon>
        <taxon>Cryptosporidium</taxon>
    </lineage>
</organism>
<dbReference type="Gene3D" id="3.40.50.300">
    <property type="entry name" value="P-loop containing nucleotide triphosphate hydrolases"/>
    <property type="match status" value="1"/>
</dbReference>
<dbReference type="VEuPathDB" id="CryptoDB:cand_002870"/>
<gene>
    <name evidence="2" type="ORF">cand_002870</name>
</gene>
<evidence type="ECO:0000256" key="1">
    <source>
        <dbReference type="ARBA" id="ARBA00022705"/>
    </source>
</evidence>
<dbReference type="Pfam" id="PF13177">
    <property type="entry name" value="DNA_pol3_delta2"/>
    <property type="match status" value="1"/>
</dbReference>
<dbReference type="GO" id="GO:0005663">
    <property type="term" value="C:DNA replication factor C complex"/>
    <property type="evidence" value="ECO:0007669"/>
    <property type="project" value="TreeGrafter"/>
</dbReference>
<keyword evidence="3" id="KW-1185">Reference proteome</keyword>
<dbReference type="InterPro" id="IPR008921">
    <property type="entry name" value="DNA_pol3_clamp-load_cplx_C"/>
</dbReference>
<dbReference type="GO" id="GO:0003689">
    <property type="term" value="F:DNA clamp loader activity"/>
    <property type="evidence" value="ECO:0007669"/>
    <property type="project" value="TreeGrafter"/>
</dbReference>
<dbReference type="FunFam" id="1.10.8.60:FF:000030">
    <property type="entry name" value="replication factor C subunit 3"/>
    <property type="match status" value="1"/>
</dbReference>
<dbReference type="Gene3D" id="1.20.272.10">
    <property type="match status" value="1"/>
</dbReference>
<dbReference type="Gene3D" id="1.10.8.60">
    <property type="match status" value="1"/>
</dbReference>
<dbReference type="Proteomes" id="UP000186804">
    <property type="component" value="Unassembled WGS sequence"/>
</dbReference>
<keyword evidence="1" id="KW-0235">DNA replication</keyword>
<evidence type="ECO:0000313" key="2">
    <source>
        <dbReference type="EMBL" id="OII75883.1"/>
    </source>
</evidence>
<sequence length="350" mass="38922">MLWIDKYQPHRLNELLCHKQLNCLLEKIANGSNKTIPHLIFYGPSGSGKKARISAILHEVFGDSVDKVKADIIKPEGINSDFVVCQSSHHMQISAPDLGTKDRVVTQYLIKQLSSQVGANTFFKKSPNYRVFVILESDVLSMEAQAGLRRTMEKYAANSRVILHCEQLSSIISPLRSRCLCIRVPLPSHSEIVCVLSHIAKSEGLNVSNEYLIDITTASEGNLRRAILLLETAAVQNFSLSPSNMKLPWQRVCNDIAANVIKNPHPKTLLDIREPIYDLLSSCIPADIVLVTLTKQILSLAPNNIKSRIIAAAAHYSHTLKLGSKDIWHLEAFLAQVMNFSKHSKVSSSN</sequence>
<dbReference type="InterPro" id="IPR050238">
    <property type="entry name" value="DNA_Rep/Repair_Clamp_Loader"/>
</dbReference>
<dbReference type="EMBL" id="LRBS01000073">
    <property type="protein sequence ID" value="OII75883.1"/>
    <property type="molecule type" value="Genomic_DNA"/>
</dbReference>
<comment type="caution">
    <text evidence="2">The sequence shown here is derived from an EMBL/GenBank/DDBJ whole genome shotgun (WGS) entry which is preliminary data.</text>
</comment>
<dbReference type="PANTHER" id="PTHR11669:SF1">
    <property type="entry name" value="REPLICATION FACTOR C SUBUNIT 3"/>
    <property type="match status" value="1"/>
</dbReference>
<dbReference type="GO" id="GO:0006281">
    <property type="term" value="P:DNA repair"/>
    <property type="evidence" value="ECO:0007669"/>
    <property type="project" value="TreeGrafter"/>
</dbReference>
<dbReference type="GO" id="GO:0005634">
    <property type="term" value="C:nucleus"/>
    <property type="evidence" value="ECO:0007669"/>
    <property type="project" value="TreeGrafter"/>
</dbReference>
<dbReference type="SUPFAM" id="SSF48019">
    <property type="entry name" value="post-AAA+ oligomerization domain-like"/>
    <property type="match status" value="1"/>
</dbReference>
<dbReference type="CDD" id="cd00009">
    <property type="entry name" value="AAA"/>
    <property type="match status" value="1"/>
</dbReference>
<dbReference type="SUPFAM" id="SSF52540">
    <property type="entry name" value="P-loop containing nucleoside triphosphate hydrolases"/>
    <property type="match status" value="1"/>
</dbReference>
<dbReference type="OrthoDB" id="761538at2759"/>
<protein>
    <recommendedName>
        <fullName evidence="4">Replication factor C subunit 5</fullName>
    </recommendedName>
</protein>
<name>A0A1J4MR14_9CRYT</name>
<accession>A0A1J4MR14</accession>
<dbReference type="AlphaFoldDB" id="A0A1J4MR14"/>
<dbReference type="GeneID" id="92364472"/>
<reference evidence="2 3" key="1">
    <citation type="submission" date="2016-10" db="EMBL/GenBank/DDBJ databases">
        <title>Reductive evolution of mitochondrial metabolism and differential evolution of invasion-related proteins in Cryptosporidium.</title>
        <authorList>
            <person name="Liu S."/>
            <person name="Roellig D.M."/>
            <person name="Guo Y."/>
            <person name="Li N."/>
            <person name="Frace M.A."/>
            <person name="Tang K."/>
            <person name="Zhang L."/>
            <person name="Feng Y."/>
            <person name="Xiao L."/>
        </authorList>
    </citation>
    <scope>NUCLEOTIDE SEQUENCE [LARGE SCALE GENOMIC DNA]</scope>
    <source>
        <strain evidence="2">30847</strain>
    </source>
</reference>